<evidence type="ECO:0000313" key="2">
    <source>
        <dbReference type="Proteomes" id="UP001172155"/>
    </source>
</evidence>
<organism evidence="1 2">
    <name type="scientific">Schizothecium vesticola</name>
    <dbReference type="NCBI Taxonomy" id="314040"/>
    <lineage>
        <taxon>Eukaryota</taxon>
        <taxon>Fungi</taxon>
        <taxon>Dikarya</taxon>
        <taxon>Ascomycota</taxon>
        <taxon>Pezizomycotina</taxon>
        <taxon>Sordariomycetes</taxon>
        <taxon>Sordariomycetidae</taxon>
        <taxon>Sordariales</taxon>
        <taxon>Schizotheciaceae</taxon>
        <taxon>Schizothecium</taxon>
    </lineage>
</organism>
<keyword evidence="2" id="KW-1185">Reference proteome</keyword>
<dbReference type="EMBL" id="JAUKUD010000002">
    <property type="protein sequence ID" value="KAK0751425.1"/>
    <property type="molecule type" value="Genomic_DNA"/>
</dbReference>
<name>A0AA40KA02_9PEZI</name>
<accession>A0AA40KA02</accession>
<proteinExistence type="predicted"/>
<evidence type="ECO:0000313" key="1">
    <source>
        <dbReference type="EMBL" id="KAK0751425.1"/>
    </source>
</evidence>
<dbReference type="AlphaFoldDB" id="A0AA40KA02"/>
<sequence>MVDLIPTSFSTGAVSIGDTIRAHDFGKGPLVCALAPAFGRLNKDAMHTMTWDVPVVRRSNELYARQDMLEQQYLECFKPSGGAVDAAGVQEVRSWLQGFTCGKRNLDNIDLVGDVLAKMISGVSATFKEMEKGDPNTWNFAREQPLLDIGLFRLKLSTFGSRGIVGECTLQMFEPDCLAIDNMSPADRKDAIDTADTLFDYP</sequence>
<comment type="caution">
    <text evidence="1">The sequence shown here is derived from an EMBL/GenBank/DDBJ whole genome shotgun (WGS) entry which is preliminary data.</text>
</comment>
<dbReference type="Proteomes" id="UP001172155">
    <property type="component" value="Unassembled WGS sequence"/>
</dbReference>
<reference evidence="1" key="1">
    <citation type="submission" date="2023-06" db="EMBL/GenBank/DDBJ databases">
        <title>Genome-scale phylogeny and comparative genomics of the fungal order Sordariales.</title>
        <authorList>
            <consortium name="Lawrence Berkeley National Laboratory"/>
            <person name="Hensen N."/>
            <person name="Bonometti L."/>
            <person name="Westerberg I."/>
            <person name="Brannstrom I.O."/>
            <person name="Guillou S."/>
            <person name="Cros-Aarteil S."/>
            <person name="Calhoun S."/>
            <person name="Haridas S."/>
            <person name="Kuo A."/>
            <person name="Mondo S."/>
            <person name="Pangilinan J."/>
            <person name="Riley R."/>
            <person name="LaButti K."/>
            <person name="Andreopoulos B."/>
            <person name="Lipzen A."/>
            <person name="Chen C."/>
            <person name="Yanf M."/>
            <person name="Daum C."/>
            <person name="Ng V."/>
            <person name="Clum A."/>
            <person name="Steindorff A."/>
            <person name="Ohm R."/>
            <person name="Martin F."/>
            <person name="Silar P."/>
            <person name="Natvig D."/>
            <person name="Lalanne C."/>
            <person name="Gautier V."/>
            <person name="Ament-velasquez S.L."/>
            <person name="Kruys A."/>
            <person name="Hutchinson M.I."/>
            <person name="Powell A.J."/>
            <person name="Barry K."/>
            <person name="Miller A.N."/>
            <person name="Grigoriev I.V."/>
            <person name="Debuchy R."/>
            <person name="Gladieux P."/>
            <person name="Thoren M.H."/>
            <person name="Johannesson H."/>
        </authorList>
    </citation>
    <scope>NUCLEOTIDE SEQUENCE</scope>
    <source>
        <strain evidence="1">SMH3187-1</strain>
    </source>
</reference>
<protein>
    <submittedName>
        <fullName evidence="1">Uncharacterized protein</fullName>
    </submittedName>
</protein>
<gene>
    <name evidence="1" type="ORF">B0T18DRAFT_426065</name>
</gene>